<evidence type="ECO:0000256" key="4">
    <source>
        <dbReference type="ARBA" id="ARBA00023002"/>
    </source>
</evidence>
<dbReference type="GO" id="GO:0016709">
    <property type="term" value="F:oxidoreductase activity, acting on paired donors, with incorporation or reduction of molecular oxygen, NAD(P)H as one donor, and incorporation of one atom of oxygen"/>
    <property type="evidence" value="ECO:0007669"/>
    <property type="project" value="UniProtKB-ARBA"/>
</dbReference>
<dbReference type="PANTHER" id="PTHR43004">
    <property type="entry name" value="TRK SYSTEM POTASSIUM UPTAKE PROTEIN"/>
    <property type="match status" value="1"/>
</dbReference>
<dbReference type="Pfam" id="PF01494">
    <property type="entry name" value="FAD_binding_3"/>
    <property type="match status" value="2"/>
</dbReference>
<evidence type="ECO:0008006" key="9">
    <source>
        <dbReference type="Google" id="ProtNLM"/>
    </source>
</evidence>
<evidence type="ECO:0000313" key="8">
    <source>
        <dbReference type="Proteomes" id="UP001220324"/>
    </source>
</evidence>
<keyword evidence="2" id="KW-0285">Flavoprotein</keyword>
<dbReference type="InterPro" id="IPR002938">
    <property type="entry name" value="FAD-bd"/>
</dbReference>
<dbReference type="SUPFAM" id="SSF51905">
    <property type="entry name" value="FAD/NAD(P)-binding domain"/>
    <property type="match status" value="1"/>
</dbReference>
<dbReference type="EMBL" id="JAQIZZ010000006">
    <property type="protein sequence ID" value="KAJ5538357.1"/>
    <property type="molecule type" value="Genomic_DNA"/>
</dbReference>
<dbReference type="InterPro" id="IPR036249">
    <property type="entry name" value="Thioredoxin-like_sf"/>
</dbReference>
<dbReference type="PANTHER" id="PTHR43004:SF20">
    <property type="entry name" value="2-MONOOXYGENASE, PUTATIVE (AFU_ORTHOLOGUE AFUA_1G13660)-RELATED"/>
    <property type="match status" value="1"/>
</dbReference>
<sequence length="484" mass="54198">MGSSTSNVDLLIIGAGPAGLTAACWAAQYNMSTRIIDQKKGRTETGHADGVQSRSLEILESFGIVDSILKQGIHDVDMSHWSTNNETGKIERRRRYEQNTEKRSRFGQILLNQGAVEQVFLDHLDDKDVQVERHSVAEHLHLFPADIDEGEQFPVVVGVRCAGTYGRGLVRQYRPHARVFLTGDAAHTHSPKGGQGMNVSIQDSYNLIWKLGAVITNGADPSILETYDSERRPVAEKLMDLDELLVQAYEKEENDTSSGIYEVREKYAGFMAGVDVTYSHSTLIAKRKKDDDLNVARNIELGMRLPSFLVVQMCDGVPLHLAQKLTSNGWWRILVFPGDLRQPARMKALADCSDYFSKRSHLAHLQRIQIPERSSPNVESLLIQSCPRGAVNLLDLPELFHPFDDILGWDYWKTFADDNDQAYNGYGIDKEGSGCLVLCRPDQHVAWIGSMEDTADLDQYFSRLFPSRREKAITKGGIGSFGQQ</sequence>
<accession>A0AAD6CUV0</accession>
<evidence type="ECO:0000256" key="3">
    <source>
        <dbReference type="ARBA" id="ARBA00022827"/>
    </source>
</evidence>
<keyword evidence="4" id="KW-0560">Oxidoreductase</keyword>
<keyword evidence="3" id="KW-0274">FAD</keyword>
<dbReference type="InterPro" id="IPR012941">
    <property type="entry name" value="Phe_hydrox_C_dim_dom"/>
</dbReference>
<dbReference type="InterPro" id="IPR036188">
    <property type="entry name" value="FAD/NAD-bd_sf"/>
</dbReference>
<organism evidence="7 8">
    <name type="scientific">Penicillium frequentans</name>
    <dbReference type="NCBI Taxonomy" id="3151616"/>
    <lineage>
        <taxon>Eukaryota</taxon>
        <taxon>Fungi</taxon>
        <taxon>Dikarya</taxon>
        <taxon>Ascomycota</taxon>
        <taxon>Pezizomycotina</taxon>
        <taxon>Eurotiomycetes</taxon>
        <taxon>Eurotiomycetidae</taxon>
        <taxon>Eurotiales</taxon>
        <taxon>Aspergillaceae</taxon>
        <taxon>Penicillium</taxon>
    </lineage>
</organism>
<name>A0AAD6CUV0_9EURO</name>
<proteinExistence type="inferred from homology"/>
<dbReference type="InterPro" id="IPR050641">
    <property type="entry name" value="RIFMO-like"/>
</dbReference>
<gene>
    <name evidence="7" type="ORF">N7494_007836</name>
</gene>
<reference evidence="7 8" key="1">
    <citation type="journal article" date="2023" name="IMA Fungus">
        <title>Comparative genomic study of the Penicillium genus elucidates a diverse pangenome and 15 lateral gene transfer events.</title>
        <authorList>
            <person name="Petersen C."/>
            <person name="Sorensen T."/>
            <person name="Nielsen M.R."/>
            <person name="Sondergaard T.E."/>
            <person name="Sorensen J.L."/>
            <person name="Fitzpatrick D.A."/>
            <person name="Frisvad J.C."/>
            <person name="Nielsen K.L."/>
        </authorList>
    </citation>
    <scope>NUCLEOTIDE SEQUENCE [LARGE SCALE GENOMIC DNA]</scope>
    <source>
        <strain evidence="7 8">IBT 35679</strain>
    </source>
</reference>
<comment type="similarity">
    <text evidence="1">Belongs to the PheA/TfdB FAD monooxygenase family.</text>
</comment>
<protein>
    <recommendedName>
        <fullName evidence="9">Phenol 2-monooxygenase</fullName>
    </recommendedName>
</protein>
<dbReference type="Gene3D" id="3.30.9.10">
    <property type="entry name" value="D-Amino Acid Oxidase, subunit A, domain 2"/>
    <property type="match status" value="1"/>
</dbReference>
<evidence type="ECO:0000256" key="2">
    <source>
        <dbReference type="ARBA" id="ARBA00022630"/>
    </source>
</evidence>
<dbReference type="SUPFAM" id="SSF52833">
    <property type="entry name" value="Thioredoxin-like"/>
    <property type="match status" value="1"/>
</dbReference>
<feature type="domain" description="FAD-binding" evidence="5">
    <location>
        <begin position="170"/>
        <end position="240"/>
    </location>
</feature>
<dbReference type="InterPro" id="IPR038220">
    <property type="entry name" value="PHOX_C_sf"/>
</dbReference>
<dbReference type="Proteomes" id="UP001220324">
    <property type="component" value="Unassembled WGS sequence"/>
</dbReference>
<dbReference type="AlphaFoldDB" id="A0AAD6CUV0"/>
<dbReference type="Gene3D" id="3.40.30.20">
    <property type="match status" value="1"/>
</dbReference>
<dbReference type="CDD" id="cd02979">
    <property type="entry name" value="PHOX_C"/>
    <property type="match status" value="1"/>
</dbReference>
<evidence type="ECO:0000256" key="1">
    <source>
        <dbReference type="ARBA" id="ARBA00007801"/>
    </source>
</evidence>
<evidence type="ECO:0000259" key="5">
    <source>
        <dbReference type="Pfam" id="PF01494"/>
    </source>
</evidence>
<feature type="domain" description="Phenol hydroxylase-like C-terminal dimerisation" evidence="6">
    <location>
        <begin position="276"/>
        <end position="465"/>
    </location>
</feature>
<feature type="domain" description="FAD-binding" evidence="5">
    <location>
        <begin position="8"/>
        <end position="135"/>
    </location>
</feature>
<dbReference type="Gene3D" id="3.50.50.60">
    <property type="entry name" value="FAD/NAD(P)-binding domain"/>
    <property type="match status" value="2"/>
</dbReference>
<dbReference type="GO" id="GO:0071949">
    <property type="term" value="F:FAD binding"/>
    <property type="evidence" value="ECO:0007669"/>
    <property type="project" value="InterPro"/>
</dbReference>
<dbReference type="Pfam" id="PF07976">
    <property type="entry name" value="Phe_hydrox_dim"/>
    <property type="match status" value="1"/>
</dbReference>
<comment type="caution">
    <text evidence="7">The sequence shown here is derived from an EMBL/GenBank/DDBJ whole genome shotgun (WGS) entry which is preliminary data.</text>
</comment>
<evidence type="ECO:0000259" key="6">
    <source>
        <dbReference type="Pfam" id="PF07976"/>
    </source>
</evidence>
<keyword evidence="8" id="KW-1185">Reference proteome</keyword>
<evidence type="ECO:0000313" key="7">
    <source>
        <dbReference type="EMBL" id="KAJ5538357.1"/>
    </source>
</evidence>